<feature type="transmembrane region" description="Helical" evidence="1">
    <location>
        <begin position="53"/>
        <end position="81"/>
    </location>
</feature>
<evidence type="ECO:0000256" key="1">
    <source>
        <dbReference type="SAM" id="Phobius"/>
    </source>
</evidence>
<proteinExistence type="predicted"/>
<comment type="caution">
    <text evidence="2">The sequence shown here is derived from an EMBL/GenBank/DDBJ whole genome shotgun (WGS) entry which is preliminary data.</text>
</comment>
<dbReference type="EMBL" id="BTSX01000005">
    <property type="protein sequence ID" value="GMS99462.1"/>
    <property type="molecule type" value="Genomic_DNA"/>
</dbReference>
<gene>
    <name evidence="2" type="ORF">PENTCL1PPCAC_21637</name>
</gene>
<feature type="transmembrane region" description="Helical" evidence="1">
    <location>
        <begin position="12"/>
        <end position="33"/>
    </location>
</feature>
<accession>A0AAV5TYM8</accession>
<dbReference type="Proteomes" id="UP001432027">
    <property type="component" value="Unassembled WGS sequence"/>
</dbReference>
<feature type="non-terminal residue" evidence="2">
    <location>
        <position position="1"/>
    </location>
</feature>
<feature type="non-terminal residue" evidence="2">
    <location>
        <position position="84"/>
    </location>
</feature>
<protein>
    <recommendedName>
        <fullName evidence="4">G protein-coupled receptor</fullName>
    </recommendedName>
</protein>
<reference evidence="2" key="1">
    <citation type="submission" date="2023-10" db="EMBL/GenBank/DDBJ databases">
        <title>Genome assembly of Pristionchus species.</title>
        <authorList>
            <person name="Yoshida K."/>
            <person name="Sommer R.J."/>
        </authorList>
    </citation>
    <scope>NUCLEOTIDE SEQUENCE</scope>
    <source>
        <strain evidence="2">RS0144</strain>
    </source>
</reference>
<dbReference type="AlphaFoldDB" id="A0AAV5TYM8"/>
<keyword evidence="1" id="KW-1133">Transmembrane helix</keyword>
<sequence length="84" mass="9560">RSIRHLQPRDNIEWTMFFHGFVVFVVYGTKSIIDFAFELHRQCGDKCDPLAGALAQFVVFIYVILDVTTVLCIPLSIFVTVPAI</sequence>
<name>A0AAV5TYM8_9BILA</name>
<keyword evidence="1" id="KW-0812">Transmembrane</keyword>
<organism evidence="2 3">
    <name type="scientific">Pristionchus entomophagus</name>
    <dbReference type="NCBI Taxonomy" id="358040"/>
    <lineage>
        <taxon>Eukaryota</taxon>
        <taxon>Metazoa</taxon>
        <taxon>Ecdysozoa</taxon>
        <taxon>Nematoda</taxon>
        <taxon>Chromadorea</taxon>
        <taxon>Rhabditida</taxon>
        <taxon>Rhabditina</taxon>
        <taxon>Diplogasteromorpha</taxon>
        <taxon>Diplogasteroidea</taxon>
        <taxon>Neodiplogasteridae</taxon>
        <taxon>Pristionchus</taxon>
    </lineage>
</organism>
<keyword evidence="3" id="KW-1185">Reference proteome</keyword>
<evidence type="ECO:0008006" key="4">
    <source>
        <dbReference type="Google" id="ProtNLM"/>
    </source>
</evidence>
<evidence type="ECO:0000313" key="3">
    <source>
        <dbReference type="Proteomes" id="UP001432027"/>
    </source>
</evidence>
<evidence type="ECO:0000313" key="2">
    <source>
        <dbReference type="EMBL" id="GMS99462.1"/>
    </source>
</evidence>
<keyword evidence="1" id="KW-0472">Membrane</keyword>